<feature type="signal peptide" evidence="1">
    <location>
        <begin position="1"/>
        <end position="27"/>
    </location>
</feature>
<dbReference type="Pfam" id="PF06727">
    <property type="entry name" value="DUF1207"/>
    <property type="match status" value="1"/>
</dbReference>
<reference evidence="2 3" key="1">
    <citation type="journal article" date="2020" name="ISME J.">
        <title>Enrichment and physiological characterization of a novel comammox Nitrospira indicates ammonium inhibition of complete nitrification.</title>
        <authorList>
            <person name="Sakoula D."/>
            <person name="Koch H."/>
            <person name="Frank J."/>
            <person name="Jetten M.S.M."/>
            <person name="van Kessel M.A.H.J."/>
            <person name="Lucker S."/>
        </authorList>
    </citation>
    <scope>NUCLEOTIDE SEQUENCE [LARGE SCALE GENOMIC DNA]</scope>
    <source>
        <strain evidence="2">Comreactor17</strain>
    </source>
</reference>
<evidence type="ECO:0000256" key="1">
    <source>
        <dbReference type="SAM" id="SignalP"/>
    </source>
</evidence>
<keyword evidence="1" id="KW-0732">Signal</keyword>
<feature type="chain" id="PRO_5032746458" description="DUF1207 domain-containing protein" evidence="1">
    <location>
        <begin position="28"/>
        <end position="322"/>
    </location>
</feature>
<evidence type="ECO:0000313" key="3">
    <source>
        <dbReference type="Proteomes" id="UP000593737"/>
    </source>
</evidence>
<protein>
    <recommendedName>
        <fullName evidence="4">DUF1207 domain-containing protein</fullName>
    </recommendedName>
</protein>
<dbReference type="Proteomes" id="UP000593737">
    <property type="component" value="Chromosome"/>
</dbReference>
<evidence type="ECO:0008006" key="4">
    <source>
        <dbReference type="Google" id="ProtNLM"/>
    </source>
</evidence>
<proteinExistence type="predicted"/>
<dbReference type="InterPro" id="IPR009599">
    <property type="entry name" value="DUF1207"/>
</dbReference>
<dbReference type="AlphaFoldDB" id="A0A7S8IXP3"/>
<organism evidence="2 3">
    <name type="scientific">Candidatus Nitrospira kreftii</name>
    <dbReference type="NCBI Taxonomy" id="2652173"/>
    <lineage>
        <taxon>Bacteria</taxon>
        <taxon>Pseudomonadati</taxon>
        <taxon>Nitrospirota</taxon>
        <taxon>Nitrospiria</taxon>
        <taxon>Nitrospirales</taxon>
        <taxon>Nitrospiraceae</taxon>
        <taxon>Nitrospira</taxon>
    </lineage>
</organism>
<dbReference type="EMBL" id="CP047423">
    <property type="protein sequence ID" value="QPD02341.1"/>
    <property type="molecule type" value="Genomic_DNA"/>
</dbReference>
<dbReference type="KEGG" id="nkf:Nkreftii_000115"/>
<name>A0A7S8IXP3_9BACT</name>
<sequence>MGRGVFHERWAVRVSIIMCLLGGPAYAADSSEKKMDHATPNDVLDCRYQQPDRGEMDSEWFPQDDLFRPLLADPKQPQFFALWQSQQSRIERTNANIGSIGVGENFGFYTRRTGCNGWQISLLTGIFAQFDLDTSNSELINIDFNVGVPITWRQGNWSARLRFYHQSSHIGDEFLGSHPGFQSIGLQYEEVDLILSYDFKKWLRFYGGAAMMVNRQPSTIDRWTGQWGFEARTPRPLARSYVFGLLSNPLLFSPVLTADFKSVEEQGWHINTNLLMGFDMSRVGSFKRLRILFNYYHGYNPYGQFFYSQKTESFGAGAYFMF</sequence>
<evidence type="ECO:0000313" key="2">
    <source>
        <dbReference type="EMBL" id="QPD02341.1"/>
    </source>
</evidence>
<gene>
    <name evidence="2" type="ORF">Nkreftii_000115</name>
</gene>
<accession>A0A7S8IXP3</accession>